<evidence type="ECO:0000256" key="1">
    <source>
        <dbReference type="ARBA" id="ARBA00004141"/>
    </source>
</evidence>
<gene>
    <name evidence="8" type="ORF">PG994_014385</name>
</gene>
<feature type="transmembrane region" description="Helical" evidence="6">
    <location>
        <begin position="324"/>
        <end position="347"/>
    </location>
</feature>
<dbReference type="EMBL" id="JAQQWL010000015">
    <property type="protein sequence ID" value="KAK8041378.1"/>
    <property type="molecule type" value="Genomic_DNA"/>
</dbReference>
<name>A0ABR1T463_9PEZI</name>
<comment type="subcellular location">
    <subcellularLocation>
        <location evidence="1">Membrane</location>
        <topology evidence="1">Multi-pass membrane protein</topology>
    </subcellularLocation>
</comment>
<feature type="transmembrane region" description="Helical" evidence="6">
    <location>
        <begin position="246"/>
        <end position="265"/>
    </location>
</feature>
<feature type="transmembrane region" description="Helical" evidence="6">
    <location>
        <begin position="158"/>
        <end position="176"/>
    </location>
</feature>
<feature type="transmembrane region" description="Helical" evidence="6">
    <location>
        <begin position="359"/>
        <end position="378"/>
    </location>
</feature>
<protein>
    <submittedName>
        <fullName evidence="8">MFS general substrate transporter</fullName>
    </submittedName>
</protein>
<feature type="compositionally biased region" description="Polar residues" evidence="5">
    <location>
        <begin position="282"/>
        <end position="300"/>
    </location>
</feature>
<evidence type="ECO:0000256" key="3">
    <source>
        <dbReference type="ARBA" id="ARBA00022989"/>
    </source>
</evidence>
<dbReference type="PANTHER" id="PTHR23514:SF16">
    <property type="entry name" value="TRANSPORTER, PUTATIVE (AFU_ORTHOLOGUE AFUA_2G17270)-RELATED"/>
    <property type="match status" value="1"/>
</dbReference>
<evidence type="ECO:0000256" key="2">
    <source>
        <dbReference type="ARBA" id="ARBA00022692"/>
    </source>
</evidence>
<dbReference type="Pfam" id="PF07690">
    <property type="entry name" value="MFS_1"/>
    <property type="match status" value="1"/>
</dbReference>
<keyword evidence="4 6" id="KW-0472">Membrane</keyword>
<evidence type="ECO:0000259" key="7">
    <source>
        <dbReference type="PROSITE" id="PS50850"/>
    </source>
</evidence>
<feature type="transmembrane region" description="Helical" evidence="6">
    <location>
        <begin position="197"/>
        <end position="218"/>
    </location>
</feature>
<evidence type="ECO:0000313" key="8">
    <source>
        <dbReference type="EMBL" id="KAK8041378.1"/>
    </source>
</evidence>
<feature type="transmembrane region" description="Helical" evidence="6">
    <location>
        <begin position="413"/>
        <end position="436"/>
    </location>
</feature>
<feature type="domain" description="Major facilitator superfamily (MFS) profile" evidence="7">
    <location>
        <begin position="68"/>
        <end position="501"/>
    </location>
</feature>
<keyword evidence="9" id="KW-1185">Reference proteome</keyword>
<dbReference type="InterPro" id="IPR011701">
    <property type="entry name" value="MFS"/>
</dbReference>
<keyword evidence="2 6" id="KW-0812">Transmembrane</keyword>
<keyword evidence="3 6" id="KW-1133">Transmembrane helix</keyword>
<feature type="transmembrane region" description="Helical" evidence="6">
    <location>
        <begin position="106"/>
        <end position="127"/>
    </location>
</feature>
<feature type="region of interest" description="Disordered" evidence="5">
    <location>
        <begin position="281"/>
        <end position="305"/>
    </location>
</feature>
<evidence type="ECO:0000313" key="9">
    <source>
        <dbReference type="Proteomes" id="UP001480595"/>
    </source>
</evidence>
<feature type="transmembrane region" description="Helical" evidence="6">
    <location>
        <begin position="477"/>
        <end position="497"/>
    </location>
</feature>
<dbReference type="InterPro" id="IPR036259">
    <property type="entry name" value="MFS_trans_sf"/>
</dbReference>
<dbReference type="PROSITE" id="PS50850">
    <property type="entry name" value="MFS"/>
    <property type="match status" value="1"/>
</dbReference>
<feature type="transmembrane region" description="Helical" evidence="6">
    <location>
        <begin position="448"/>
        <end position="471"/>
    </location>
</feature>
<accession>A0ABR1T463</accession>
<organism evidence="8 9">
    <name type="scientific">Apiospora phragmitis</name>
    <dbReference type="NCBI Taxonomy" id="2905665"/>
    <lineage>
        <taxon>Eukaryota</taxon>
        <taxon>Fungi</taxon>
        <taxon>Dikarya</taxon>
        <taxon>Ascomycota</taxon>
        <taxon>Pezizomycotina</taxon>
        <taxon>Sordariomycetes</taxon>
        <taxon>Xylariomycetidae</taxon>
        <taxon>Amphisphaeriales</taxon>
        <taxon>Apiosporaceae</taxon>
        <taxon>Apiospora</taxon>
    </lineage>
</organism>
<dbReference type="Proteomes" id="UP001480595">
    <property type="component" value="Unassembled WGS sequence"/>
</dbReference>
<evidence type="ECO:0000256" key="5">
    <source>
        <dbReference type="SAM" id="MobiDB-lite"/>
    </source>
</evidence>
<dbReference type="PANTHER" id="PTHR23514">
    <property type="entry name" value="BYPASS OF STOP CODON PROTEIN 6"/>
    <property type="match status" value="1"/>
</dbReference>
<dbReference type="SUPFAM" id="SSF103473">
    <property type="entry name" value="MFS general substrate transporter"/>
    <property type="match status" value="1"/>
</dbReference>
<feature type="region of interest" description="Disordered" evidence="5">
    <location>
        <begin position="27"/>
        <end position="49"/>
    </location>
</feature>
<dbReference type="Gene3D" id="1.20.1250.20">
    <property type="entry name" value="MFS general substrate transporter like domains"/>
    <property type="match status" value="2"/>
</dbReference>
<evidence type="ECO:0000256" key="4">
    <source>
        <dbReference type="ARBA" id="ARBA00023136"/>
    </source>
</evidence>
<evidence type="ECO:0000256" key="6">
    <source>
        <dbReference type="SAM" id="Phobius"/>
    </source>
</evidence>
<feature type="transmembrane region" description="Helical" evidence="6">
    <location>
        <begin position="390"/>
        <end position="407"/>
    </location>
</feature>
<reference evidence="8 9" key="1">
    <citation type="submission" date="2023-01" db="EMBL/GenBank/DDBJ databases">
        <title>Analysis of 21 Apiospora genomes using comparative genomics revels a genus with tremendous synthesis potential of carbohydrate active enzymes and secondary metabolites.</title>
        <authorList>
            <person name="Sorensen T."/>
        </authorList>
    </citation>
    <scope>NUCLEOTIDE SEQUENCE [LARGE SCALE GENOMIC DNA]</scope>
    <source>
        <strain evidence="8 9">CBS 135458</strain>
    </source>
</reference>
<dbReference type="RefSeq" id="XP_066708923.1">
    <property type="nucleotide sequence ID" value="XM_066865794.1"/>
</dbReference>
<proteinExistence type="predicted"/>
<dbReference type="InterPro" id="IPR051788">
    <property type="entry name" value="MFS_Transporter"/>
</dbReference>
<comment type="caution">
    <text evidence="8">The sequence shown here is derived from an EMBL/GenBank/DDBJ whole genome shotgun (WGS) entry which is preliminary data.</text>
</comment>
<dbReference type="InterPro" id="IPR020846">
    <property type="entry name" value="MFS_dom"/>
</dbReference>
<sequence length="506" mass="53601">MSTQTVTANELQPIPMVELEQQQHEYHHGGDLGDSQVATSPAMTPADTGPASMQHAVVNRATAAPYFKLLVAGFSFFCAGVNDGTLGPLIPYIIDTFRIGTGEVAFIYVSTFAGWFLAAATGPLFTAHLKLGQLLTLGAALQLLAQCLRMPWGGGGSSLFPLFCATFFVQALGMAYQDSHANTFVSGLPNVPHRWLGFIHACYALGCLVGPLIATGLATSTTSTSKTSPSATTTATTAGVEGWRRVYFILIGIGVLNMAGVALAFRDSLWSSSTSRLLRTYHPSNNNTPPAATDSEQQHQPQKRRKTRAAFRELATLVLHSHPLWLLSLFYFFHFGALLTAGGWVVAFLTTARGGALSAMGYVPTGLYGGLLLGRLLLAEPTFRLGERPMLLAYSAACVALQLVFWLQPSVVASAAALGLMGFFSGPFFATGMSVASQLFPKKSQSAALGFIFVLAQAGGAIFPSITGLVATSAGVAVLQPIVLALIAASAFCWYLVPRVVSPHEE</sequence>
<feature type="transmembrane region" description="Helical" evidence="6">
    <location>
        <begin position="69"/>
        <end position="94"/>
    </location>
</feature>
<dbReference type="GeneID" id="92098857"/>